<feature type="signal peptide" evidence="3">
    <location>
        <begin position="1"/>
        <end position="19"/>
    </location>
</feature>
<dbReference type="SUPFAM" id="SSF56601">
    <property type="entry name" value="beta-lactamase/transpeptidase-like"/>
    <property type="match status" value="1"/>
</dbReference>
<feature type="chain" id="PRO_5046952145" evidence="3">
    <location>
        <begin position="20"/>
        <end position="423"/>
    </location>
</feature>
<accession>A0ABW5MUU3</accession>
<dbReference type="RefSeq" id="WP_377766575.1">
    <property type="nucleotide sequence ID" value="NZ_JBHULB010000008.1"/>
</dbReference>
<dbReference type="PRINTS" id="PR00922">
    <property type="entry name" value="DADACBPTASE3"/>
</dbReference>
<comment type="caution">
    <text evidence="4">The sequence shown here is derived from an EMBL/GenBank/DDBJ whole genome shotgun (WGS) entry which is preliminary data.</text>
</comment>
<dbReference type="InterPro" id="IPR012338">
    <property type="entry name" value="Beta-lactam/transpept-like"/>
</dbReference>
<dbReference type="Gene3D" id="3.40.710.10">
    <property type="entry name" value="DD-peptidase/beta-lactamase superfamily"/>
    <property type="match status" value="2"/>
</dbReference>
<evidence type="ECO:0000313" key="4">
    <source>
        <dbReference type="EMBL" id="MFD2587022.1"/>
    </source>
</evidence>
<organism evidence="4 5">
    <name type="scientific">Croceitalea marina</name>
    <dbReference type="NCBI Taxonomy" id="1775166"/>
    <lineage>
        <taxon>Bacteria</taxon>
        <taxon>Pseudomonadati</taxon>
        <taxon>Bacteroidota</taxon>
        <taxon>Flavobacteriia</taxon>
        <taxon>Flavobacteriales</taxon>
        <taxon>Flavobacteriaceae</taxon>
        <taxon>Croceitalea</taxon>
    </lineage>
</organism>
<dbReference type="EMBL" id="JBHULB010000008">
    <property type="protein sequence ID" value="MFD2587022.1"/>
    <property type="molecule type" value="Genomic_DNA"/>
</dbReference>
<dbReference type="PROSITE" id="PS51257">
    <property type="entry name" value="PROKAR_LIPOPROTEIN"/>
    <property type="match status" value="1"/>
</dbReference>
<evidence type="ECO:0000256" key="1">
    <source>
        <dbReference type="ARBA" id="ARBA00006096"/>
    </source>
</evidence>
<keyword evidence="3" id="KW-0732">Signal</keyword>
<keyword evidence="2 4" id="KW-0378">Hydrolase</keyword>
<dbReference type="Pfam" id="PF02113">
    <property type="entry name" value="Peptidase_S13"/>
    <property type="match status" value="2"/>
</dbReference>
<gene>
    <name evidence="4" type="ORF">ACFSQJ_08775</name>
</gene>
<dbReference type="PANTHER" id="PTHR30023">
    <property type="entry name" value="D-ALANYL-D-ALANINE CARBOXYPEPTIDASE"/>
    <property type="match status" value="1"/>
</dbReference>
<dbReference type="GO" id="GO:0009002">
    <property type="term" value="F:serine-type D-Ala-D-Ala carboxypeptidase activity"/>
    <property type="evidence" value="ECO:0007669"/>
    <property type="project" value="UniProtKB-EC"/>
</dbReference>
<reference evidence="5" key="1">
    <citation type="journal article" date="2019" name="Int. J. Syst. Evol. Microbiol.">
        <title>The Global Catalogue of Microorganisms (GCM) 10K type strain sequencing project: providing services to taxonomists for standard genome sequencing and annotation.</title>
        <authorList>
            <consortium name="The Broad Institute Genomics Platform"/>
            <consortium name="The Broad Institute Genome Sequencing Center for Infectious Disease"/>
            <person name="Wu L."/>
            <person name="Ma J."/>
        </authorList>
    </citation>
    <scope>NUCLEOTIDE SEQUENCE [LARGE SCALE GENOMIC DNA]</scope>
    <source>
        <strain evidence="5">KCTC 52368</strain>
    </source>
</reference>
<name>A0ABW5MUU3_9FLAO</name>
<keyword evidence="4" id="KW-0645">Protease</keyword>
<keyword evidence="4" id="KW-0121">Carboxypeptidase</keyword>
<dbReference type="PANTHER" id="PTHR30023:SF0">
    <property type="entry name" value="PENICILLIN-SENSITIVE CARBOXYPEPTIDASE A"/>
    <property type="match status" value="1"/>
</dbReference>
<dbReference type="Proteomes" id="UP001597526">
    <property type="component" value="Unassembled WGS sequence"/>
</dbReference>
<evidence type="ECO:0000256" key="3">
    <source>
        <dbReference type="SAM" id="SignalP"/>
    </source>
</evidence>
<keyword evidence="5" id="KW-1185">Reference proteome</keyword>
<proteinExistence type="inferred from homology"/>
<comment type="similarity">
    <text evidence="1">Belongs to the peptidase S13 family.</text>
</comment>
<dbReference type="EC" id="3.4.16.4" evidence="4"/>
<evidence type="ECO:0000313" key="5">
    <source>
        <dbReference type="Proteomes" id="UP001597526"/>
    </source>
</evidence>
<dbReference type="InterPro" id="IPR000667">
    <property type="entry name" value="Peptidase_S13"/>
</dbReference>
<protein>
    <submittedName>
        <fullName evidence="4">D-alanyl-D-alanine carboxypeptidase</fullName>
        <ecNumber evidence="4">3.4.16.4</ecNumber>
    </submittedName>
</protein>
<evidence type="ECO:0000256" key="2">
    <source>
        <dbReference type="ARBA" id="ARBA00022801"/>
    </source>
</evidence>
<sequence length="423" mass="48525">MHKFLLLIIVSIVLSACTAARLPQVKRQITAELEREQYSEQFTGLLVIDPQTKDTIIAKNSAKYFIPASTVKLFTLYAANKLLSDKIPSLNYVESNDSLYIKGTGDPTWLHPYFKDSTALSFLKNTPKPVVLYLDNFEDGPFGPGWAWEDYQYYFSPELGPMPLYGNVVTIYEGETLEVSPSDFAKHIKRSKPTALRALHRNEFTIPKFLKDTLQIPFITSPELTKKFLQKSLKREIYLSKKTSNEPYKVLYGISTDSLFKRMLYESDNFIAEQLMLLASSSLSDSLSFKNTRNFILDNHLSNLRQEPRWVDGSGLSRYNLFTPESMVSVLHKLYAEIDRQRLFDLLPAWNSNGTVKKPNSTTEYFIFAKSGSMGNTYNLSGYLKTKSGRIFIFSFMNNHFRIPSKEVRLQIEKTLTSLHDAY</sequence>